<dbReference type="CDD" id="cd10801">
    <property type="entry name" value="LamB_YcsF_like_1"/>
    <property type="match status" value="1"/>
</dbReference>
<organism evidence="1 2">
    <name type="scientific">Fluviicoccus keumensis</name>
    <dbReference type="NCBI Taxonomy" id="1435465"/>
    <lineage>
        <taxon>Bacteria</taxon>
        <taxon>Pseudomonadati</taxon>
        <taxon>Pseudomonadota</taxon>
        <taxon>Gammaproteobacteria</taxon>
        <taxon>Moraxellales</taxon>
        <taxon>Moraxellaceae</taxon>
        <taxon>Fluviicoccus</taxon>
    </lineage>
</organism>
<name>A0A4Q7Z9I3_9GAMM</name>
<protein>
    <submittedName>
        <fullName evidence="1">UPF0271 protein</fullName>
    </submittedName>
</protein>
<dbReference type="Proteomes" id="UP000292423">
    <property type="component" value="Unassembled WGS sequence"/>
</dbReference>
<dbReference type="NCBIfam" id="NF003816">
    <property type="entry name" value="PRK05406.1-5"/>
    <property type="match status" value="1"/>
</dbReference>
<reference evidence="1 2" key="1">
    <citation type="submission" date="2019-02" db="EMBL/GenBank/DDBJ databases">
        <title>Genomic Encyclopedia of Type Strains, Phase IV (KMG-IV): sequencing the most valuable type-strain genomes for metagenomic binning, comparative biology and taxonomic classification.</title>
        <authorList>
            <person name="Goeker M."/>
        </authorList>
    </citation>
    <scope>NUCLEOTIDE SEQUENCE [LARGE SCALE GENOMIC DNA]</scope>
    <source>
        <strain evidence="1 2">DSM 105135</strain>
    </source>
</reference>
<dbReference type="RefSeq" id="WP_130412446.1">
    <property type="nucleotide sequence ID" value="NZ_SHKX01000011.1"/>
</dbReference>
<accession>A0A4Q7Z9I3</accession>
<dbReference type="GO" id="GO:0005975">
    <property type="term" value="P:carbohydrate metabolic process"/>
    <property type="evidence" value="ECO:0007669"/>
    <property type="project" value="InterPro"/>
</dbReference>
<dbReference type="PANTHER" id="PTHR30292:SF0">
    <property type="entry name" value="5-OXOPROLINASE SUBUNIT A"/>
    <property type="match status" value="1"/>
</dbReference>
<dbReference type="InterPro" id="IPR005501">
    <property type="entry name" value="LamB/YcsF/PxpA-like"/>
</dbReference>
<dbReference type="NCBIfam" id="NF003814">
    <property type="entry name" value="PRK05406.1-3"/>
    <property type="match status" value="1"/>
</dbReference>
<evidence type="ECO:0000313" key="1">
    <source>
        <dbReference type="EMBL" id="RZU47180.1"/>
    </source>
</evidence>
<dbReference type="OrthoDB" id="9773478at2"/>
<dbReference type="PANTHER" id="PTHR30292">
    <property type="entry name" value="UNCHARACTERIZED PROTEIN YBGL-RELATED"/>
    <property type="match status" value="1"/>
</dbReference>
<dbReference type="Pfam" id="PF03746">
    <property type="entry name" value="LamB_YcsF"/>
    <property type="match status" value="1"/>
</dbReference>
<gene>
    <name evidence="1" type="ORF">EV700_1574</name>
</gene>
<evidence type="ECO:0000313" key="2">
    <source>
        <dbReference type="Proteomes" id="UP000292423"/>
    </source>
</evidence>
<comment type="caution">
    <text evidence="1">The sequence shown here is derived from an EMBL/GenBank/DDBJ whole genome shotgun (WGS) entry which is preliminary data.</text>
</comment>
<keyword evidence="2" id="KW-1185">Reference proteome</keyword>
<proteinExistence type="predicted"/>
<sequence>MKSIDLNADVGELPEDVNVDAELMSWITSCNIACGAHAGSEAQMRRTVRLAKQHCVQIGAHPGYADRENMGRVAQQLEDSALRQLILDQVGLLGRICVEEGAVLVHVKTHGALYNQSARDPHMARVISAAIREISPELVVVGLAGSEHVRAAREHGLRVVEEVFADRRYEADGSLTPRTHPQALITDEQEALQQVLGLAKEGRVRARQGGWIDVKADTVCLHGDGPHAVAFSRLLSASLAGQGVSIRPFLKM</sequence>
<dbReference type="InterPro" id="IPR011330">
    <property type="entry name" value="Glyco_hydro/deAcase_b/a-brl"/>
</dbReference>
<dbReference type="SUPFAM" id="SSF88713">
    <property type="entry name" value="Glycoside hydrolase/deacetylase"/>
    <property type="match status" value="1"/>
</dbReference>
<dbReference type="AlphaFoldDB" id="A0A4Q7Z9I3"/>
<dbReference type="EMBL" id="SHKX01000011">
    <property type="protein sequence ID" value="RZU47180.1"/>
    <property type="molecule type" value="Genomic_DNA"/>
</dbReference>
<dbReference type="Gene3D" id="3.20.20.370">
    <property type="entry name" value="Glycoside hydrolase/deacetylase"/>
    <property type="match status" value="1"/>
</dbReference>